<evidence type="ECO:0000313" key="3">
    <source>
        <dbReference type="Proteomes" id="UP000245765"/>
    </source>
</evidence>
<feature type="transmembrane region" description="Helical" evidence="1">
    <location>
        <begin position="93"/>
        <end position="115"/>
    </location>
</feature>
<gene>
    <name evidence="2" type="ORF">DFH01_15495</name>
</gene>
<sequence>MSALIRRHGMALIAAGALLGIAVPPLAATMRPWLLWISLAVMTLALLRVEPAALVGVLRRPRLALLVLAWVTLGVPALVYALLAPLLAGGSAFLAAAVLIAATPSVMSAAVFAILLGADAALLTVVAIPSNALAPVLLPAVAAFMGVSAQVDPWGMALRLAVLVFGSFALAGLAIRLAGRPALRSAAPVLDTWIVVLVTASAIPCMDGVGEALAARPLGFLLMLGFALGLNLALQAIGFVVFLPAPREGALSAGLVSGTRNMVLLLAALGDPGESDIGLIVAAAQLALFVMPVLVAPAYRRLRRRT</sequence>
<keyword evidence="3" id="KW-1185">Reference proteome</keyword>
<evidence type="ECO:0000256" key="1">
    <source>
        <dbReference type="SAM" id="Phobius"/>
    </source>
</evidence>
<dbReference type="RefSeq" id="WP_109871342.1">
    <property type="nucleotide sequence ID" value="NZ_QGNA01000003.1"/>
</dbReference>
<dbReference type="AlphaFoldDB" id="A0A317FF24"/>
<feature type="transmembrane region" description="Helical" evidence="1">
    <location>
        <begin position="37"/>
        <end position="58"/>
    </location>
</feature>
<reference evidence="3" key="1">
    <citation type="submission" date="2018-05" db="EMBL/GenBank/DDBJ databases">
        <authorList>
            <person name="Du Z."/>
            <person name="Wang X."/>
        </authorList>
    </citation>
    <scope>NUCLEOTIDE SEQUENCE [LARGE SCALE GENOMIC DNA]</scope>
    <source>
        <strain evidence="3">CQN31</strain>
    </source>
</reference>
<dbReference type="Proteomes" id="UP000245765">
    <property type="component" value="Unassembled WGS sequence"/>
</dbReference>
<organism evidence="2 3">
    <name type="scientific">Falsiroseomonas bella</name>
    <dbReference type="NCBI Taxonomy" id="2184016"/>
    <lineage>
        <taxon>Bacteria</taxon>
        <taxon>Pseudomonadati</taxon>
        <taxon>Pseudomonadota</taxon>
        <taxon>Alphaproteobacteria</taxon>
        <taxon>Acetobacterales</taxon>
        <taxon>Roseomonadaceae</taxon>
        <taxon>Falsiroseomonas</taxon>
    </lineage>
</organism>
<feature type="transmembrane region" description="Helical" evidence="1">
    <location>
        <begin position="221"/>
        <end position="243"/>
    </location>
</feature>
<feature type="transmembrane region" description="Helical" evidence="1">
    <location>
        <begin position="277"/>
        <end position="299"/>
    </location>
</feature>
<dbReference type="OrthoDB" id="7262824at2"/>
<protein>
    <recommendedName>
        <fullName evidence="4">Bile acid:sodium symporter</fullName>
    </recommendedName>
</protein>
<accession>A0A317FF24</accession>
<evidence type="ECO:0000313" key="2">
    <source>
        <dbReference type="EMBL" id="PWS36549.1"/>
    </source>
</evidence>
<comment type="caution">
    <text evidence="2">The sequence shown here is derived from an EMBL/GenBank/DDBJ whole genome shotgun (WGS) entry which is preliminary data.</text>
</comment>
<feature type="transmembrane region" description="Helical" evidence="1">
    <location>
        <begin position="157"/>
        <end position="178"/>
    </location>
</feature>
<evidence type="ECO:0008006" key="4">
    <source>
        <dbReference type="Google" id="ProtNLM"/>
    </source>
</evidence>
<dbReference type="EMBL" id="QGNA01000003">
    <property type="protein sequence ID" value="PWS36549.1"/>
    <property type="molecule type" value="Genomic_DNA"/>
</dbReference>
<feature type="transmembrane region" description="Helical" evidence="1">
    <location>
        <begin position="65"/>
        <end position="87"/>
    </location>
</feature>
<feature type="transmembrane region" description="Helical" evidence="1">
    <location>
        <begin position="122"/>
        <end position="145"/>
    </location>
</feature>
<proteinExistence type="predicted"/>
<keyword evidence="1" id="KW-0812">Transmembrane</keyword>
<keyword evidence="1" id="KW-1133">Transmembrane helix</keyword>
<name>A0A317FF24_9PROT</name>
<keyword evidence="1" id="KW-0472">Membrane</keyword>
<dbReference type="Gene3D" id="1.20.1530.20">
    <property type="match status" value="1"/>
</dbReference>
<dbReference type="InterPro" id="IPR038770">
    <property type="entry name" value="Na+/solute_symporter_sf"/>
</dbReference>